<name>A0A561P6D3_9BACT</name>
<comment type="caution">
    <text evidence="2">The sequence shown here is derived from an EMBL/GenBank/DDBJ whole genome shotgun (WGS) entry which is preliminary data.</text>
</comment>
<dbReference type="OrthoDB" id="960254at2"/>
<dbReference type="NCBIfam" id="NF047765">
    <property type="entry name" value="LIC_13387_fam"/>
    <property type="match status" value="1"/>
</dbReference>
<dbReference type="AlphaFoldDB" id="A0A561P6D3"/>
<evidence type="ECO:0000313" key="3">
    <source>
        <dbReference type="Proteomes" id="UP000320811"/>
    </source>
</evidence>
<proteinExistence type="predicted"/>
<keyword evidence="3" id="KW-1185">Reference proteome</keyword>
<feature type="transmembrane region" description="Helical" evidence="1">
    <location>
        <begin position="116"/>
        <end position="133"/>
    </location>
</feature>
<keyword evidence="1" id="KW-0812">Transmembrane</keyword>
<sequence>MIAQYLWETGSAIIGLMGLSHLRATLWTNKLFPRNEKLIEEMKDASLLISEKLMMWKSWIGFNATHSSGIAFIGIVNFYLALNCFTFLRSNQFLLLLTILTVGFYVWVAWRYWLRVVLVMLSVAWGAFITAYIQMFI</sequence>
<accession>A0A561P6D3</accession>
<dbReference type="InterPro" id="IPR058068">
    <property type="entry name" value="LIC_13387-like"/>
</dbReference>
<dbReference type="RefSeq" id="WP_145674315.1">
    <property type="nucleotide sequence ID" value="NZ_VIWO01000012.1"/>
</dbReference>
<evidence type="ECO:0000256" key="1">
    <source>
        <dbReference type="SAM" id="Phobius"/>
    </source>
</evidence>
<keyword evidence="1" id="KW-1133">Transmembrane helix</keyword>
<organism evidence="2 3">
    <name type="scientific">Chitinophaga polysaccharea</name>
    <dbReference type="NCBI Taxonomy" id="1293035"/>
    <lineage>
        <taxon>Bacteria</taxon>
        <taxon>Pseudomonadati</taxon>
        <taxon>Bacteroidota</taxon>
        <taxon>Chitinophagia</taxon>
        <taxon>Chitinophagales</taxon>
        <taxon>Chitinophagaceae</taxon>
        <taxon>Chitinophaga</taxon>
    </lineage>
</organism>
<feature type="transmembrane region" description="Helical" evidence="1">
    <location>
        <begin position="93"/>
        <end position="110"/>
    </location>
</feature>
<gene>
    <name evidence="2" type="ORF">FHW36_112113</name>
</gene>
<protein>
    <submittedName>
        <fullName evidence="2">Uncharacterized protein</fullName>
    </submittedName>
</protein>
<keyword evidence="1" id="KW-0472">Membrane</keyword>
<reference evidence="2 3" key="1">
    <citation type="submission" date="2019-06" db="EMBL/GenBank/DDBJ databases">
        <title>Sorghum-associated microbial communities from plants grown in Nebraska, USA.</title>
        <authorList>
            <person name="Schachtman D."/>
        </authorList>
    </citation>
    <scope>NUCLEOTIDE SEQUENCE [LARGE SCALE GENOMIC DNA]</scope>
    <source>
        <strain evidence="2 3">1209</strain>
    </source>
</reference>
<dbReference type="EMBL" id="VIWO01000012">
    <property type="protein sequence ID" value="TWF33672.1"/>
    <property type="molecule type" value="Genomic_DNA"/>
</dbReference>
<dbReference type="Proteomes" id="UP000320811">
    <property type="component" value="Unassembled WGS sequence"/>
</dbReference>
<evidence type="ECO:0000313" key="2">
    <source>
        <dbReference type="EMBL" id="TWF33672.1"/>
    </source>
</evidence>
<feature type="transmembrane region" description="Helical" evidence="1">
    <location>
        <begin position="60"/>
        <end position="81"/>
    </location>
</feature>